<evidence type="ECO:0000256" key="1">
    <source>
        <dbReference type="PROSITE-ProRule" id="PRU00339"/>
    </source>
</evidence>
<evidence type="ECO:0000256" key="3">
    <source>
        <dbReference type="SAM" id="Phobius"/>
    </source>
</evidence>
<feature type="transmembrane region" description="Helical" evidence="3">
    <location>
        <begin position="362"/>
        <end position="384"/>
    </location>
</feature>
<dbReference type="Gene3D" id="1.25.40.10">
    <property type="entry name" value="Tetratricopeptide repeat domain"/>
    <property type="match status" value="1"/>
</dbReference>
<keyword evidence="3" id="KW-0472">Membrane</keyword>
<dbReference type="SMART" id="SM00028">
    <property type="entry name" value="TPR"/>
    <property type="match status" value="2"/>
</dbReference>
<accession>A0A2S1LHQ4</accession>
<protein>
    <submittedName>
        <fullName evidence="4">Uncharacterized protein</fullName>
    </submittedName>
</protein>
<evidence type="ECO:0000313" key="4">
    <source>
        <dbReference type="EMBL" id="AWG23257.1"/>
    </source>
</evidence>
<dbReference type="Proteomes" id="UP000244527">
    <property type="component" value="Chromosome"/>
</dbReference>
<dbReference type="SUPFAM" id="SSF46894">
    <property type="entry name" value="C-terminal effector domain of the bipartite response regulators"/>
    <property type="match status" value="1"/>
</dbReference>
<reference evidence="4 5" key="1">
    <citation type="submission" date="2017-04" db="EMBL/GenBank/DDBJ databases">
        <title>Compelte genome sequence of WV33.</title>
        <authorList>
            <person name="Lee P.C."/>
        </authorList>
    </citation>
    <scope>NUCLEOTIDE SEQUENCE [LARGE SCALE GENOMIC DNA]</scope>
    <source>
        <strain evidence="4 5">WV33</strain>
    </source>
</reference>
<organism evidence="4 5">
    <name type="scientific">Flavobacterium faecale</name>
    <dbReference type="NCBI Taxonomy" id="1355330"/>
    <lineage>
        <taxon>Bacteria</taxon>
        <taxon>Pseudomonadati</taxon>
        <taxon>Bacteroidota</taxon>
        <taxon>Flavobacteriia</taxon>
        <taxon>Flavobacteriales</taxon>
        <taxon>Flavobacteriaceae</taxon>
        <taxon>Flavobacterium</taxon>
    </lineage>
</organism>
<dbReference type="InterPro" id="IPR016032">
    <property type="entry name" value="Sig_transdc_resp-reg_C-effctor"/>
</dbReference>
<feature type="repeat" description="TPR" evidence="1">
    <location>
        <begin position="246"/>
        <end position="279"/>
    </location>
</feature>
<dbReference type="GO" id="GO:0006355">
    <property type="term" value="P:regulation of DNA-templated transcription"/>
    <property type="evidence" value="ECO:0007669"/>
    <property type="project" value="InterPro"/>
</dbReference>
<evidence type="ECO:0000256" key="2">
    <source>
        <dbReference type="SAM" id="Coils"/>
    </source>
</evidence>
<dbReference type="Gene3D" id="1.10.10.10">
    <property type="entry name" value="Winged helix-like DNA-binding domain superfamily/Winged helix DNA-binding domain"/>
    <property type="match status" value="1"/>
</dbReference>
<sequence length="538" mass="62656">MKTLSNVKTPYTSLYITLLLIITNLTWLNAQQFKSYTAEGLISYQSNPKNAIDLLKKKNKEALIKKDTSLIIKTLISLSAADRAGLAYRDSFVNSGEALFMAQEFKNPLLIAKAHEEFGTLHFLFKQDDEAGEHFKQAHAYYSKVNLKGAASYAQLYRSHYNLAMYYQRIKNVSELKKQVAFCESLAEKFKIDPIYKVYLDEKVVSEHEFDSQFKEALDLLLNICNRMENLKANGNLSATDNSFFMILYCRTAINYERQNNYSAAKSYFEKALQIKDSNGENTFYRSFIFLRYADLLSKINDYKNAYLNLQESKLINDTYLNPRNEDTQGFLTIKNRYKDQLQNKNNQLRDQSLKIEKQNQALFRFRFFFFGIVLIAIILGLIFRSKMKTIKHEKEEEITKKQIELKNKELTANMLKLIEKEEIIQTLKSHLENANTDHNTKKVIQQLEKKSVSLWDSFNNQFMELNEHFYDRLQEKSPDLSAADLKVCALIKLNFSGKEMAHLLGISLGSVHVARHRLRKKMNLERDINLTNFINSI</sequence>
<dbReference type="OrthoDB" id="1090267at2"/>
<feature type="coiled-coil region" evidence="2">
    <location>
        <begin position="392"/>
        <end position="438"/>
    </location>
</feature>
<dbReference type="InterPro" id="IPR011990">
    <property type="entry name" value="TPR-like_helical_dom_sf"/>
</dbReference>
<dbReference type="RefSeq" id="WP_108742155.1">
    <property type="nucleotide sequence ID" value="NZ_CP020918.1"/>
</dbReference>
<keyword evidence="3" id="KW-0812">Transmembrane</keyword>
<dbReference type="SUPFAM" id="SSF48452">
    <property type="entry name" value="TPR-like"/>
    <property type="match status" value="1"/>
</dbReference>
<proteinExistence type="predicted"/>
<keyword evidence="2" id="KW-0175">Coiled coil</keyword>
<dbReference type="EMBL" id="CP020918">
    <property type="protein sequence ID" value="AWG23257.1"/>
    <property type="molecule type" value="Genomic_DNA"/>
</dbReference>
<dbReference type="GO" id="GO:0003677">
    <property type="term" value="F:DNA binding"/>
    <property type="evidence" value="ECO:0007669"/>
    <property type="project" value="InterPro"/>
</dbReference>
<dbReference type="KEGG" id="ffa:FFWV33_17850"/>
<feature type="transmembrane region" description="Helical" evidence="3">
    <location>
        <begin position="12"/>
        <end position="30"/>
    </location>
</feature>
<gene>
    <name evidence="4" type="ORF">FFWV33_17850</name>
</gene>
<dbReference type="InterPro" id="IPR036388">
    <property type="entry name" value="WH-like_DNA-bd_sf"/>
</dbReference>
<dbReference type="PROSITE" id="PS50005">
    <property type="entry name" value="TPR"/>
    <property type="match status" value="1"/>
</dbReference>
<feature type="coiled-coil region" evidence="2">
    <location>
        <begin position="293"/>
        <end position="362"/>
    </location>
</feature>
<keyword evidence="5" id="KW-1185">Reference proteome</keyword>
<evidence type="ECO:0000313" key="5">
    <source>
        <dbReference type="Proteomes" id="UP000244527"/>
    </source>
</evidence>
<keyword evidence="3" id="KW-1133">Transmembrane helix</keyword>
<dbReference type="AlphaFoldDB" id="A0A2S1LHQ4"/>
<dbReference type="InterPro" id="IPR019734">
    <property type="entry name" value="TPR_rpt"/>
</dbReference>
<name>A0A2S1LHQ4_9FLAO</name>
<keyword evidence="1" id="KW-0802">TPR repeat</keyword>